<accession>A0A1Y5PQX5</accession>
<evidence type="ECO:0000313" key="3">
    <source>
        <dbReference type="EMBL" id="SBV32360.1"/>
    </source>
</evidence>
<dbReference type="InterPro" id="IPR051262">
    <property type="entry name" value="SMP-30/CGR1_Lactonase"/>
</dbReference>
<dbReference type="SUPFAM" id="SSF63829">
    <property type="entry name" value="Calcium-dependent phosphotriesterase"/>
    <property type="match status" value="1"/>
</dbReference>
<dbReference type="KEGG" id="sphu:SPPYR_1240"/>
<sequence>MARHHILTAPLLALALVAATPDRVTAIELHRPEAGELIDPAARIEKLADGFGFTEGPVWVATGGYLLFSDVPGNVIWKLVPGQKPVVYRANIAFDGPDIWRVGGMNSNGFPEGDLRRERFAMIGPDGMALDRQGRLVFCSFAGRSIVRLEKDGSRTIIAERYRGQRFNGTNDIAIKRDGAIYFTDTFGGLRERADDPRKEIAINAVYRWNDGVLTRVVEDMPSVNGLAFSPDERILYVNSGVDNSVNRYDVLPDGTLANGRRFLALAGDPKTGVSDGMKVDVRGNIYITGPGGIWIVSPAGGHLATIAFPEKPINLAFGGADRRTLFVTAHTGIYRVAVRVPGI</sequence>
<dbReference type="PANTHER" id="PTHR47572:SF4">
    <property type="entry name" value="LACTONASE DRP35"/>
    <property type="match status" value="1"/>
</dbReference>
<dbReference type="InterPro" id="IPR013658">
    <property type="entry name" value="SGL"/>
</dbReference>
<dbReference type="RefSeq" id="WP_295325291.1">
    <property type="nucleotide sequence ID" value="NZ_LT598653.1"/>
</dbReference>
<name>A0A1Y5PQX5_9SPHN</name>
<dbReference type="Pfam" id="PF08450">
    <property type="entry name" value="SGL"/>
    <property type="match status" value="1"/>
</dbReference>
<proteinExistence type="predicted"/>
<gene>
    <name evidence="3" type="ORF">SPPYR_1240</name>
</gene>
<dbReference type="AlphaFoldDB" id="A0A1Y5PQX5"/>
<dbReference type="GO" id="GO:0016787">
    <property type="term" value="F:hydrolase activity"/>
    <property type="evidence" value="ECO:0007669"/>
    <property type="project" value="UniProtKB-KW"/>
</dbReference>
<dbReference type="EMBL" id="LT598653">
    <property type="protein sequence ID" value="SBV32360.1"/>
    <property type="molecule type" value="Genomic_DNA"/>
</dbReference>
<feature type="domain" description="SMP-30/Gluconolactonase/LRE-like region" evidence="2">
    <location>
        <begin position="53"/>
        <end position="331"/>
    </location>
</feature>
<keyword evidence="1" id="KW-0378">Hydrolase</keyword>
<dbReference type="Gene3D" id="2.120.10.30">
    <property type="entry name" value="TolB, C-terminal domain"/>
    <property type="match status" value="1"/>
</dbReference>
<reference evidence="3" key="1">
    <citation type="submission" date="2016-03" db="EMBL/GenBank/DDBJ databases">
        <authorList>
            <person name="Ploux O."/>
        </authorList>
    </citation>
    <scope>NUCLEOTIDE SEQUENCE</scope>
    <source>
        <strain evidence="3">UC10</strain>
    </source>
</reference>
<dbReference type="PANTHER" id="PTHR47572">
    <property type="entry name" value="LIPOPROTEIN-RELATED"/>
    <property type="match status" value="1"/>
</dbReference>
<evidence type="ECO:0000256" key="1">
    <source>
        <dbReference type="ARBA" id="ARBA00022801"/>
    </source>
</evidence>
<dbReference type="InterPro" id="IPR011042">
    <property type="entry name" value="6-blade_b-propeller_TolB-like"/>
</dbReference>
<protein>
    <submittedName>
        <fullName evidence="3">Galactose mutarotase family enzyme</fullName>
    </submittedName>
</protein>
<organism evidence="3">
    <name type="scientific">uncultured Sphingopyxis sp</name>
    <dbReference type="NCBI Taxonomy" id="310581"/>
    <lineage>
        <taxon>Bacteria</taxon>
        <taxon>Pseudomonadati</taxon>
        <taxon>Pseudomonadota</taxon>
        <taxon>Alphaproteobacteria</taxon>
        <taxon>Sphingomonadales</taxon>
        <taxon>Sphingomonadaceae</taxon>
        <taxon>Sphingopyxis</taxon>
        <taxon>environmental samples</taxon>
    </lineage>
</organism>
<evidence type="ECO:0000259" key="2">
    <source>
        <dbReference type="Pfam" id="PF08450"/>
    </source>
</evidence>